<dbReference type="PANTHER" id="PTHR48022">
    <property type="entry name" value="PLASTIDIC GLUCOSE TRANSPORTER 4"/>
    <property type="match status" value="1"/>
</dbReference>
<feature type="transmembrane region" description="Helical" evidence="8">
    <location>
        <begin position="340"/>
        <end position="359"/>
    </location>
</feature>
<dbReference type="GO" id="GO:0005351">
    <property type="term" value="F:carbohydrate:proton symporter activity"/>
    <property type="evidence" value="ECO:0007669"/>
    <property type="project" value="TreeGrafter"/>
</dbReference>
<dbReference type="Proteomes" id="UP000034112">
    <property type="component" value="Unassembled WGS sequence"/>
</dbReference>
<dbReference type="AlphaFoldDB" id="A0A0F9XLU6"/>
<comment type="similarity">
    <text evidence="2 7">Belongs to the major facilitator superfamily. Sugar transporter (TC 2.A.1.1) family.</text>
</comment>
<feature type="transmembrane region" description="Helical" evidence="8">
    <location>
        <begin position="315"/>
        <end position="333"/>
    </location>
</feature>
<feature type="transmembrane region" description="Helical" evidence="8">
    <location>
        <begin position="122"/>
        <end position="145"/>
    </location>
</feature>
<feature type="transmembrane region" description="Helical" evidence="8">
    <location>
        <begin position="440"/>
        <end position="459"/>
    </location>
</feature>
<dbReference type="OMA" id="YYACWGV"/>
<evidence type="ECO:0000256" key="7">
    <source>
        <dbReference type="RuleBase" id="RU003346"/>
    </source>
</evidence>
<feature type="transmembrane region" description="Helical" evidence="8">
    <location>
        <begin position="408"/>
        <end position="428"/>
    </location>
</feature>
<dbReference type="EMBL" id="JOKZ01000041">
    <property type="protein sequence ID" value="KKP05756.1"/>
    <property type="molecule type" value="Genomic_DNA"/>
</dbReference>
<evidence type="ECO:0000256" key="1">
    <source>
        <dbReference type="ARBA" id="ARBA00004141"/>
    </source>
</evidence>
<dbReference type="OrthoDB" id="4540492at2759"/>
<dbReference type="FunFam" id="1.20.1250.20:FF:000134">
    <property type="entry name" value="MFS sugar transporter protein"/>
    <property type="match status" value="1"/>
</dbReference>
<proteinExistence type="inferred from homology"/>
<dbReference type="PROSITE" id="PS50850">
    <property type="entry name" value="MFS"/>
    <property type="match status" value="1"/>
</dbReference>
<reference evidence="11" key="1">
    <citation type="journal article" date="2015" name="Genome Announc.">
        <title>Draft whole-genome sequence of the biocontrol agent Trichoderma harzianum T6776.</title>
        <authorList>
            <person name="Baroncelli R."/>
            <person name="Piaggeschi G."/>
            <person name="Fiorini L."/>
            <person name="Bertolini E."/>
            <person name="Zapparata A."/>
            <person name="Pe M.E."/>
            <person name="Sarrocco S."/>
            <person name="Vannacci G."/>
        </authorList>
    </citation>
    <scope>NUCLEOTIDE SEQUENCE [LARGE SCALE GENOMIC DNA]</scope>
    <source>
        <strain evidence="11">T6776</strain>
    </source>
</reference>
<keyword evidence="6 8" id="KW-0472">Membrane</keyword>
<keyword evidence="3 7" id="KW-0813">Transport</keyword>
<dbReference type="InterPro" id="IPR005828">
    <property type="entry name" value="MFS_sugar_transport-like"/>
</dbReference>
<evidence type="ECO:0000313" key="10">
    <source>
        <dbReference type="EMBL" id="KKP05756.1"/>
    </source>
</evidence>
<evidence type="ECO:0000256" key="2">
    <source>
        <dbReference type="ARBA" id="ARBA00010992"/>
    </source>
</evidence>
<dbReference type="PRINTS" id="PR00171">
    <property type="entry name" value="SUGRTRNSPORT"/>
</dbReference>
<feature type="transmembrane region" description="Helical" evidence="8">
    <location>
        <begin position="99"/>
        <end position="116"/>
    </location>
</feature>
<dbReference type="Gene3D" id="1.20.1250.20">
    <property type="entry name" value="MFS general substrate transporter like domains"/>
    <property type="match status" value="1"/>
</dbReference>
<comment type="caution">
    <text evidence="10">The sequence shown here is derived from an EMBL/GenBank/DDBJ whole genome shotgun (WGS) entry which is preliminary data.</text>
</comment>
<dbReference type="SUPFAM" id="SSF103473">
    <property type="entry name" value="MFS general substrate transporter"/>
    <property type="match status" value="1"/>
</dbReference>
<organism evidence="10 11">
    <name type="scientific">Trichoderma harzianum</name>
    <name type="common">Hypocrea lixii</name>
    <dbReference type="NCBI Taxonomy" id="5544"/>
    <lineage>
        <taxon>Eukaryota</taxon>
        <taxon>Fungi</taxon>
        <taxon>Dikarya</taxon>
        <taxon>Ascomycota</taxon>
        <taxon>Pezizomycotina</taxon>
        <taxon>Sordariomycetes</taxon>
        <taxon>Hypocreomycetidae</taxon>
        <taxon>Hypocreales</taxon>
        <taxon>Hypocreaceae</taxon>
        <taxon>Trichoderma</taxon>
    </lineage>
</organism>
<dbReference type="InterPro" id="IPR003663">
    <property type="entry name" value="Sugar/inositol_transpt"/>
</dbReference>
<dbReference type="PANTHER" id="PTHR48022:SF31">
    <property type="entry name" value="HEXOSE TRANSPORTER"/>
    <property type="match status" value="1"/>
</dbReference>
<evidence type="ECO:0000259" key="9">
    <source>
        <dbReference type="PROSITE" id="PS50850"/>
    </source>
</evidence>
<evidence type="ECO:0000256" key="6">
    <source>
        <dbReference type="ARBA" id="ARBA00023136"/>
    </source>
</evidence>
<dbReference type="InterPro" id="IPR036259">
    <property type="entry name" value="MFS_trans_sf"/>
</dbReference>
<dbReference type="InterPro" id="IPR020846">
    <property type="entry name" value="MFS_dom"/>
</dbReference>
<accession>A0A0F9XLU6</accession>
<dbReference type="PROSITE" id="PS00217">
    <property type="entry name" value="SUGAR_TRANSPORT_2"/>
    <property type="match status" value="1"/>
</dbReference>
<feature type="transmembrane region" description="Helical" evidence="8">
    <location>
        <begin position="157"/>
        <end position="179"/>
    </location>
</feature>
<evidence type="ECO:0000256" key="3">
    <source>
        <dbReference type="ARBA" id="ARBA00022448"/>
    </source>
</evidence>
<dbReference type="SMR" id="A0A0F9XLU6"/>
<feature type="domain" description="Major facilitator superfamily (MFS) profile" evidence="9">
    <location>
        <begin position="30"/>
        <end position="462"/>
    </location>
</feature>
<dbReference type="NCBIfam" id="TIGR00879">
    <property type="entry name" value="SP"/>
    <property type="match status" value="1"/>
</dbReference>
<evidence type="ECO:0000256" key="4">
    <source>
        <dbReference type="ARBA" id="ARBA00022692"/>
    </source>
</evidence>
<dbReference type="InterPro" id="IPR005829">
    <property type="entry name" value="Sugar_transporter_CS"/>
</dbReference>
<sequence length="498" mass="54690">MAHRKISRFIPRDQKWLIACLIAVSSVDSVARLTTSKTQLVGYDSSLMGSLNVMPSYSSYFTLTTTTKSLNTAISYVGGAAISPLAGFLADWRGRRECVFWSALVTLIGGVIQGTAQNIGMFIAGRCIVGAGMGLAQTTAPTLVAETTPVKYRGFALGMYYACWGRGTLIAAGVCFGTQKLDSTYAWRIPSVLQAAPSFVCFLILLFVPESPRWLISHDRHEEALEVLSIVNGGDADDVQVQYREIADTINFEKEHSLGLVQAICKKSSRKRLLITTTFSAIVMLPGTNIITFYFGEMLQNAGIQSPNTQLQINVILTSWSLVIAVVSAWYTDLLGRRQLCSASLALQAAFIFIFGAFTKLYGESTNTSGIYATIAIIFLYNGAYSWGITPLTVLYPPEILSFEIRGVGMGIYTFATKCCGLLVTMAVPFGLQAIGWKFYMVNGCFDVLMLVFVIFAWVETRGLSLEEVDELFDKEKREVVAVQVHAETKVDIQHKEC</sequence>
<dbReference type="InterPro" id="IPR050360">
    <property type="entry name" value="MFS_Sugar_Transporters"/>
</dbReference>
<keyword evidence="4 8" id="KW-0812">Transmembrane</keyword>
<gene>
    <name evidence="10" type="ORF">THAR02_02130</name>
</gene>
<dbReference type="Pfam" id="PF00083">
    <property type="entry name" value="Sugar_tr"/>
    <property type="match status" value="1"/>
</dbReference>
<feature type="transmembrane region" description="Helical" evidence="8">
    <location>
        <begin position="185"/>
        <end position="208"/>
    </location>
</feature>
<protein>
    <recommendedName>
        <fullName evidence="9">Major facilitator superfamily (MFS) profile domain-containing protein</fullName>
    </recommendedName>
</protein>
<dbReference type="GO" id="GO:0016020">
    <property type="term" value="C:membrane"/>
    <property type="evidence" value="ECO:0007669"/>
    <property type="project" value="UniProtKB-SubCell"/>
</dbReference>
<evidence type="ECO:0000313" key="11">
    <source>
        <dbReference type="Proteomes" id="UP000034112"/>
    </source>
</evidence>
<name>A0A0F9XLU6_TRIHA</name>
<feature type="transmembrane region" description="Helical" evidence="8">
    <location>
        <begin position="273"/>
        <end position="295"/>
    </location>
</feature>
<evidence type="ECO:0000256" key="5">
    <source>
        <dbReference type="ARBA" id="ARBA00022989"/>
    </source>
</evidence>
<feature type="transmembrane region" description="Helical" evidence="8">
    <location>
        <begin position="371"/>
        <end position="396"/>
    </location>
</feature>
<evidence type="ECO:0000256" key="8">
    <source>
        <dbReference type="SAM" id="Phobius"/>
    </source>
</evidence>
<comment type="subcellular location">
    <subcellularLocation>
        <location evidence="1">Membrane</location>
        <topology evidence="1">Multi-pass membrane protein</topology>
    </subcellularLocation>
</comment>
<keyword evidence="5 8" id="KW-1133">Transmembrane helix</keyword>